<keyword evidence="2" id="KW-0012">Acyltransferase</keyword>
<dbReference type="PANTHER" id="PTHR43877">
    <property type="entry name" value="AMINOALKYLPHOSPHONATE N-ACETYLTRANSFERASE-RELATED-RELATED"/>
    <property type="match status" value="1"/>
</dbReference>
<feature type="domain" description="N-acetyltransferase" evidence="3">
    <location>
        <begin position="5"/>
        <end position="172"/>
    </location>
</feature>
<evidence type="ECO:0000256" key="2">
    <source>
        <dbReference type="ARBA" id="ARBA00023315"/>
    </source>
</evidence>
<dbReference type="AlphaFoldDB" id="A0A1J5PWP5"/>
<dbReference type="PANTHER" id="PTHR43877:SF1">
    <property type="entry name" value="ACETYLTRANSFERASE"/>
    <property type="match status" value="1"/>
</dbReference>
<sequence>MESEIAIREAVIEDAPAIARVNFLTWRHAYRGLIPDSELDSLNLEGLTDRWQQNLNPVNPRSGTLVVETGDSLIAYSRFYPSLDPGDDQDSVATIGSMYVIPEFHRKGIGRKLMGRVLAAANEHGFTEANLHVLAANDLARKFYEDLGWEVDLDVKIKGSGEETVPKVRYRKNQL</sequence>
<dbReference type="CDD" id="cd04301">
    <property type="entry name" value="NAT_SF"/>
    <property type="match status" value="1"/>
</dbReference>
<gene>
    <name evidence="4" type="ORF">GALL_428670</name>
</gene>
<dbReference type="Pfam" id="PF00583">
    <property type="entry name" value="Acetyltransf_1"/>
    <property type="match status" value="1"/>
</dbReference>
<dbReference type="InterPro" id="IPR016181">
    <property type="entry name" value="Acyl_CoA_acyltransferase"/>
</dbReference>
<dbReference type="GO" id="GO:0016747">
    <property type="term" value="F:acyltransferase activity, transferring groups other than amino-acyl groups"/>
    <property type="evidence" value="ECO:0007669"/>
    <property type="project" value="InterPro"/>
</dbReference>
<dbReference type="SUPFAM" id="SSF55729">
    <property type="entry name" value="Acyl-CoA N-acyltransferases (Nat)"/>
    <property type="match status" value="1"/>
</dbReference>
<evidence type="ECO:0000256" key="1">
    <source>
        <dbReference type="ARBA" id="ARBA00022679"/>
    </source>
</evidence>
<dbReference type="PROSITE" id="PS51186">
    <property type="entry name" value="GNAT"/>
    <property type="match status" value="1"/>
</dbReference>
<dbReference type="InterPro" id="IPR000182">
    <property type="entry name" value="GNAT_dom"/>
</dbReference>
<dbReference type="InterPro" id="IPR050832">
    <property type="entry name" value="Bact_Acetyltransf"/>
</dbReference>
<accession>A0A1J5PWP5</accession>
<evidence type="ECO:0000259" key="3">
    <source>
        <dbReference type="PROSITE" id="PS51186"/>
    </source>
</evidence>
<dbReference type="Gene3D" id="3.40.630.30">
    <property type="match status" value="1"/>
</dbReference>
<comment type="caution">
    <text evidence="4">The sequence shown here is derived from an EMBL/GenBank/DDBJ whole genome shotgun (WGS) entry which is preliminary data.</text>
</comment>
<reference evidence="4" key="1">
    <citation type="submission" date="2016-10" db="EMBL/GenBank/DDBJ databases">
        <title>Sequence of Gallionella enrichment culture.</title>
        <authorList>
            <person name="Poehlein A."/>
            <person name="Muehling M."/>
            <person name="Daniel R."/>
        </authorList>
    </citation>
    <scope>NUCLEOTIDE SEQUENCE</scope>
</reference>
<dbReference type="EMBL" id="MLJW01002157">
    <property type="protein sequence ID" value="OIQ75466.1"/>
    <property type="molecule type" value="Genomic_DNA"/>
</dbReference>
<name>A0A1J5PWP5_9ZZZZ</name>
<keyword evidence="1 4" id="KW-0808">Transferase</keyword>
<proteinExistence type="predicted"/>
<evidence type="ECO:0000313" key="4">
    <source>
        <dbReference type="EMBL" id="OIQ75466.1"/>
    </source>
</evidence>
<protein>
    <submittedName>
        <fullName evidence="4">Putative acetyltransferase</fullName>
    </submittedName>
</protein>
<organism evidence="4">
    <name type="scientific">mine drainage metagenome</name>
    <dbReference type="NCBI Taxonomy" id="410659"/>
    <lineage>
        <taxon>unclassified sequences</taxon>
        <taxon>metagenomes</taxon>
        <taxon>ecological metagenomes</taxon>
    </lineage>
</organism>